<dbReference type="Gene3D" id="3.40.50.720">
    <property type="entry name" value="NAD(P)-binding Rossmann-like Domain"/>
    <property type="match status" value="1"/>
</dbReference>
<gene>
    <name evidence="1" type="ORF">G3I74_04485</name>
</gene>
<dbReference type="InterPro" id="IPR036291">
    <property type="entry name" value="NAD(P)-bd_dom_sf"/>
</dbReference>
<proteinExistence type="predicted"/>
<dbReference type="AlphaFoldDB" id="A0A845UXN3"/>
<accession>A0A845UXN3</accession>
<dbReference type="SUPFAM" id="SSF51735">
    <property type="entry name" value="NAD(P)-binding Rossmann-fold domains"/>
    <property type="match status" value="1"/>
</dbReference>
<reference evidence="1 2" key="1">
    <citation type="submission" date="2020-02" db="EMBL/GenBank/DDBJ databases">
        <authorList>
            <person name="Zhang X.-Y."/>
        </authorList>
    </citation>
    <scope>NUCLEOTIDE SEQUENCE [LARGE SCALE GENOMIC DNA]</scope>
    <source>
        <strain evidence="1 2">C33</strain>
    </source>
</reference>
<keyword evidence="2" id="KW-1185">Reference proteome</keyword>
<sequence length="283" mass="29908">MAAALGADPVMLVLGASTAAGQRFVARAGGLDGVHLLAVSRKPPAQSRPGVTWLQHDLEQGPAPADPGALVSFGPVGLAAAQVEATPGIGRVVAVSSASTLFKSDSVDRQERALMDQIQADEQRLLDLCRRRDALVSLFKTTMIYGGGRDANVSRLAGLVQRLPLVPVAGRGLRAPVHADDLAALALAVLAMDERSQGRWLLGGGERLSYPDMLRRIAAAQGHSVRVVSTPAWLLRAALSAAHALGRLRDINAAMLARQAEDLVVDDRPAREQLGWNPRVFSP</sequence>
<evidence type="ECO:0008006" key="3">
    <source>
        <dbReference type="Google" id="ProtNLM"/>
    </source>
</evidence>
<name>A0A845UXN3_9GAMM</name>
<dbReference type="Proteomes" id="UP000484885">
    <property type="component" value="Unassembled WGS sequence"/>
</dbReference>
<protein>
    <recommendedName>
        <fullName evidence="3">NAD-dependent epimerase/dehydratase family protein</fullName>
    </recommendedName>
</protein>
<dbReference type="EMBL" id="JAAGSC010000034">
    <property type="protein sequence ID" value="NDY94982.1"/>
    <property type="molecule type" value="Genomic_DNA"/>
</dbReference>
<dbReference type="RefSeq" id="WP_164210394.1">
    <property type="nucleotide sequence ID" value="NZ_JAAGSC010000034.1"/>
</dbReference>
<organism evidence="1 2">
    <name type="scientific">Wenzhouxiangella limi</name>
    <dbReference type="NCBI Taxonomy" id="2707351"/>
    <lineage>
        <taxon>Bacteria</taxon>
        <taxon>Pseudomonadati</taxon>
        <taxon>Pseudomonadota</taxon>
        <taxon>Gammaproteobacteria</taxon>
        <taxon>Chromatiales</taxon>
        <taxon>Wenzhouxiangellaceae</taxon>
        <taxon>Wenzhouxiangella</taxon>
    </lineage>
</organism>
<evidence type="ECO:0000313" key="2">
    <source>
        <dbReference type="Proteomes" id="UP000484885"/>
    </source>
</evidence>
<comment type="caution">
    <text evidence="1">The sequence shown here is derived from an EMBL/GenBank/DDBJ whole genome shotgun (WGS) entry which is preliminary data.</text>
</comment>
<evidence type="ECO:0000313" key="1">
    <source>
        <dbReference type="EMBL" id="NDY94982.1"/>
    </source>
</evidence>